<dbReference type="AlphaFoldDB" id="A0A3B0WAV8"/>
<feature type="domain" description="NADH:quinone oxidoreductase/Mrp antiporter transmembrane" evidence="7">
    <location>
        <begin position="128"/>
        <end position="406"/>
    </location>
</feature>
<proteinExistence type="predicted"/>
<evidence type="ECO:0000256" key="1">
    <source>
        <dbReference type="ARBA" id="ARBA00004651"/>
    </source>
</evidence>
<feature type="transmembrane region" description="Helical" evidence="6">
    <location>
        <begin position="6"/>
        <end position="28"/>
    </location>
</feature>
<dbReference type="InterPro" id="IPR003918">
    <property type="entry name" value="NADH_UbQ_OxRdtase"/>
</dbReference>
<dbReference type="InterPro" id="IPR001516">
    <property type="entry name" value="Proton_antipo_N"/>
</dbReference>
<dbReference type="GO" id="GO:0042773">
    <property type="term" value="P:ATP synthesis coupled electron transport"/>
    <property type="evidence" value="ECO:0007669"/>
    <property type="project" value="InterPro"/>
</dbReference>
<feature type="non-terminal residue" evidence="9">
    <location>
        <position position="410"/>
    </location>
</feature>
<dbReference type="GO" id="GO:0008137">
    <property type="term" value="F:NADH dehydrogenase (ubiquinone) activity"/>
    <property type="evidence" value="ECO:0007669"/>
    <property type="project" value="InterPro"/>
</dbReference>
<dbReference type="PANTHER" id="PTHR42703">
    <property type="entry name" value="NADH DEHYDROGENASE"/>
    <property type="match status" value="1"/>
</dbReference>
<gene>
    <name evidence="9" type="ORF">MNBD_GAMMA04-2004</name>
</gene>
<feature type="domain" description="NADH-Ubiquinone oxidoreductase (complex I) chain 5 N-terminal" evidence="8">
    <location>
        <begin position="71"/>
        <end position="106"/>
    </location>
</feature>
<feature type="transmembrane region" description="Helical" evidence="6">
    <location>
        <begin position="235"/>
        <end position="256"/>
    </location>
</feature>
<dbReference type="EMBL" id="UOFB01000258">
    <property type="protein sequence ID" value="VAW48362.1"/>
    <property type="molecule type" value="Genomic_DNA"/>
</dbReference>
<comment type="subcellular location">
    <subcellularLocation>
        <location evidence="1">Cell membrane</location>
        <topology evidence="1">Multi-pass membrane protein</topology>
    </subcellularLocation>
</comment>
<keyword evidence="4 6" id="KW-1133">Transmembrane helix</keyword>
<keyword evidence="2" id="KW-1003">Cell membrane</keyword>
<organism evidence="9">
    <name type="scientific">hydrothermal vent metagenome</name>
    <dbReference type="NCBI Taxonomy" id="652676"/>
    <lineage>
        <taxon>unclassified sequences</taxon>
        <taxon>metagenomes</taxon>
        <taxon>ecological metagenomes</taxon>
    </lineage>
</organism>
<evidence type="ECO:0000259" key="7">
    <source>
        <dbReference type="Pfam" id="PF00361"/>
    </source>
</evidence>
<evidence type="ECO:0000256" key="2">
    <source>
        <dbReference type="ARBA" id="ARBA00022475"/>
    </source>
</evidence>
<dbReference type="InterPro" id="IPR050586">
    <property type="entry name" value="CPA3_Na-H_Antiporter_D"/>
</dbReference>
<accession>A0A3B0WAV8</accession>
<feature type="transmembrane region" description="Helical" evidence="6">
    <location>
        <begin position="324"/>
        <end position="347"/>
    </location>
</feature>
<feature type="transmembrane region" description="Helical" evidence="6">
    <location>
        <begin position="204"/>
        <end position="228"/>
    </location>
</feature>
<evidence type="ECO:0000313" key="9">
    <source>
        <dbReference type="EMBL" id="VAW48362.1"/>
    </source>
</evidence>
<dbReference type="PRINTS" id="PR01437">
    <property type="entry name" value="NUOXDRDTASE4"/>
</dbReference>
<sequence length="410" mass="43906">MGDFLLTIPWAVVLILLPLMGAIACFLWPKSVNQLGLVTLGGVFLSVVGLGAWLLENGVYHHTVGSWNAPLGIHLYADGLSLVMLGITALVGLSVSVYATAYFDRAQSERFWPLWLFLLTALNALFLSADIFNLYVTLELLGLSAVALVALSDGKAALNGAMRYLLASLLGSLLFLFGVALLYHTYGSLDLAILSEQIEASPTVWMALGLMSAGLLFKTALFPLHFWLPPAHASAFSPISALLSALVVKASFYLLLRLWLELFWPISGSVAGFLGILGVMAILWGSLQALRQTRVKMLVAYSTVAQIGYLFLAFPLAMGAGVTAWNAVIYLAISHALAKAAMFMAAGNLLRFGGHDRIADLDQLAQRLPLTVAAFALAGVSLIGLPPSGGFIGKWLLLEAALMQGRWDLA</sequence>
<feature type="transmembrane region" description="Helical" evidence="6">
    <location>
        <begin position="134"/>
        <end position="152"/>
    </location>
</feature>
<feature type="transmembrane region" description="Helical" evidence="6">
    <location>
        <begin position="368"/>
        <end position="385"/>
    </location>
</feature>
<feature type="transmembrane region" description="Helical" evidence="6">
    <location>
        <begin position="164"/>
        <end position="184"/>
    </location>
</feature>
<feature type="transmembrane region" description="Helical" evidence="6">
    <location>
        <begin position="75"/>
        <end position="99"/>
    </location>
</feature>
<dbReference type="InterPro" id="IPR001750">
    <property type="entry name" value="ND/Mrp_TM"/>
</dbReference>
<dbReference type="Pfam" id="PF00361">
    <property type="entry name" value="Proton_antipo_M"/>
    <property type="match status" value="1"/>
</dbReference>
<evidence type="ECO:0000256" key="5">
    <source>
        <dbReference type="ARBA" id="ARBA00023136"/>
    </source>
</evidence>
<evidence type="ECO:0000256" key="3">
    <source>
        <dbReference type="ARBA" id="ARBA00022692"/>
    </source>
</evidence>
<reference evidence="9" key="1">
    <citation type="submission" date="2018-06" db="EMBL/GenBank/DDBJ databases">
        <authorList>
            <person name="Zhirakovskaya E."/>
        </authorList>
    </citation>
    <scope>NUCLEOTIDE SEQUENCE</scope>
</reference>
<evidence type="ECO:0000259" key="8">
    <source>
        <dbReference type="Pfam" id="PF00662"/>
    </source>
</evidence>
<evidence type="ECO:0000256" key="6">
    <source>
        <dbReference type="SAM" id="Phobius"/>
    </source>
</evidence>
<feature type="transmembrane region" description="Helical" evidence="6">
    <location>
        <begin position="262"/>
        <end position="286"/>
    </location>
</feature>
<feature type="transmembrane region" description="Helical" evidence="6">
    <location>
        <begin position="111"/>
        <end position="128"/>
    </location>
</feature>
<keyword evidence="5 6" id="KW-0472">Membrane</keyword>
<protein>
    <submittedName>
        <fullName evidence="9">Na(+) H(+) antiporter subunit D</fullName>
    </submittedName>
</protein>
<dbReference type="PANTHER" id="PTHR42703:SF1">
    <property type="entry name" value="NA(+)_H(+) ANTIPORTER SUBUNIT D1"/>
    <property type="match status" value="1"/>
</dbReference>
<evidence type="ECO:0000256" key="4">
    <source>
        <dbReference type="ARBA" id="ARBA00022989"/>
    </source>
</evidence>
<dbReference type="GO" id="GO:0005886">
    <property type="term" value="C:plasma membrane"/>
    <property type="evidence" value="ECO:0007669"/>
    <property type="project" value="UniProtKB-SubCell"/>
</dbReference>
<feature type="transmembrane region" description="Helical" evidence="6">
    <location>
        <begin position="298"/>
        <end position="318"/>
    </location>
</feature>
<feature type="transmembrane region" description="Helical" evidence="6">
    <location>
        <begin position="35"/>
        <end position="55"/>
    </location>
</feature>
<dbReference type="Pfam" id="PF00662">
    <property type="entry name" value="Proton_antipo_N"/>
    <property type="match status" value="1"/>
</dbReference>
<name>A0A3B0WAV8_9ZZZZ</name>
<keyword evidence="3 6" id="KW-0812">Transmembrane</keyword>